<reference evidence="2" key="1">
    <citation type="journal article" date="2019" name="Arch. Microbiol.">
        <title>An endophytic Kocuria palustris strain harboring multiple arsenate reductase genes.</title>
        <authorList>
            <person name="Zacaria Vital T."/>
            <person name="Roman-Ponce B."/>
            <person name="Rivera Orduna F.N."/>
            <person name="Estrada de Los Santos P."/>
            <person name="Vasquez-Murrieta M.S."/>
            <person name="Deng Y."/>
            <person name="Yuan H.L."/>
            <person name="Wang E.T."/>
        </authorList>
    </citation>
    <scope>NUCLEOTIDE SEQUENCE</scope>
    <source>
        <strain evidence="2">NE1RL3</strain>
    </source>
</reference>
<dbReference type="AlphaFoldDB" id="A0A514E8E3"/>
<dbReference type="Gene3D" id="3.40.50.2300">
    <property type="match status" value="1"/>
</dbReference>
<sequence>MGCGDACPFYPGKPYEEWELDDPAGKGIDEVRPVRDEIRARAEELIASLRPWGAGDPRSTAPPPRHILARGPPTEA</sequence>
<gene>
    <name evidence="2" type="primary">arsC</name>
</gene>
<evidence type="ECO:0000256" key="1">
    <source>
        <dbReference type="SAM" id="MobiDB-lite"/>
    </source>
</evidence>
<feature type="non-terminal residue" evidence="2">
    <location>
        <position position="76"/>
    </location>
</feature>
<organism evidence="2">
    <name type="scientific">Kocuria palustris</name>
    <dbReference type="NCBI Taxonomy" id="71999"/>
    <lineage>
        <taxon>Bacteria</taxon>
        <taxon>Bacillati</taxon>
        <taxon>Actinomycetota</taxon>
        <taxon>Actinomycetes</taxon>
        <taxon>Micrococcales</taxon>
        <taxon>Micrococcaceae</taxon>
        <taxon>Kocuria</taxon>
    </lineage>
</organism>
<feature type="region of interest" description="Disordered" evidence="1">
    <location>
        <begin position="51"/>
        <end position="76"/>
    </location>
</feature>
<accession>A0A514E8E3</accession>
<protein>
    <submittedName>
        <fullName evidence="2">Arsenate reductase</fullName>
    </submittedName>
</protein>
<dbReference type="SUPFAM" id="SSF52788">
    <property type="entry name" value="Phosphotyrosine protein phosphatases I"/>
    <property type="match status" value="1"/>
</dbReference>
<name>A0A514E8E3_9MICC</name>
<dbReference type="InterPro" id="IPR036196">
    <property type="entry name" value="Ptyr_pPase_sf"/>
</dbReference>
<dbReference type="EMBL" id="MK046734">
    <property type="protein sequence ID" value="QDI02271.1"/>
    <property type="molecule type" value="Genomic_DNA"/>
</dbReference>
<evidence type="ECO:0000313" key="2">
    <source>
        <dbReference type="EMBL" id="QDI02271.1"/>
    </source>
</evidence>
<proteinExistence type="predicted"/>